<keyword evidence="3" id="KW-1185">Reference proteome</keyword>
<proteinExistence type="predicted"/>
<dbReference type="EMBL" id="AP023418">
    <property type="protein sequence ID" value="BCK81655.1"/>
    <property type="molecule type" value="Genomic_DNA"/>
</dbReference>
<dbReference type="KEGG" id="vcop:MM50RIKEN_14180"/>
<reference evidence="2" key="1">
    <citation type="submission" date="2020-09" db="EMBL/GenBank/DDBJ databases">
        <title>New species isolated from human feces.</title>
        <authorList>
            <person name="Kitahara M."/>
            <person name="Shigeno Y."/>
            <person name="Shime M."/>
            <person name="Matsumoto Y."/>
            <person name="Nakamura S."/>
            <person name="Motooka D."/>
            <person name="Fukuoka S."/>
            <person name="Nishikawa H."/>
            <person name="Benno Y."/>
        </authorList>
    </citation>
    <scope>NUCLEOTIDE SEQUENCE</scope>
    <source>
        <strain evidence="2">MM50</strain>
    </source>
</reference>
<evidence type="ECO:0000313" key="3">
    <source>
        <dbReference type="Proteomes" id="UP000681035"/>
    </source>
</evidence>
<dbReference type="AlphaFoldDB" id="A0A810Q516"/>
<gene>
    <name evidence="2" type="ORF">MM50RIKEN_14180</name>
</gene>
<evidence type="ECO:0000313" key="2">
    <source>
        <dbReference type="EMBL" id="BCK81655.1"/>
    </source>
</evidence>
<feature type="region of interest" description="Disordered" evidence="1">
    <location>
        <begin position="1"/>
        <end position="21"/>
    </location>
</feature>
<protein>
    <submittedName>
        <fullName evidence="2">Uncharacterized protein</fullName>
    </submittedName>
</protein>
<accession>A0A810Q516</accession>
<dbReference type="Proteomes" id="UP000681035">
    <property type="component" value="Chromosome"/>
</dbReference>
<name>A0A810Q516_9FIRM</name>
<sequence>MRCKSPVGSGAKLNKGTGTSPTLTNTVCIEVSIPPTKVSHWKRASEKAGETAA</sequence>
<evidence type="ECO:0000256" key="1">
    <source>
        <dbReference type="SAM" id="MobiDB-lite"/>
    </source>
</evidence>
<organism evidence="2 3">
    <name type="scientific">Vescimonas coprocola</name>
    <dbReference type="NCBI Taxonomy" id="2714355"/>
    <lineage>
        <taxon>Bacteria</taxon>
        <taxon>Bacillati</taxon>
        <taxon>Bacillota</taxon>
        <taxon>Clostridia</taxon>
        <taxon>Eubacteriales</taxon>
        <taxon>Oscillospiraceae</taxon>
        <taxon>Vescimonas</taxon>
    </lineage>
</organism>